<dbReference type="AlphaFoldDB" id="A0A5B7E4V8"/>
<proteinExistence type="predicted"/>
<dbReference type="EMBL" id="VSRR010001804">
    <property type="protein sequence ID" value="MPC27794.1"/>
    <property type="molecule type" value="Genomic_DNA"/>
</dbReference>
<organism evidence="1 2">
    <name type="scientific">Portunus trituberculatus</name>
    <name type="common">Swimming crab</name>
    <name type="synonym">Neptunus trituberculatus</name>
    <dbReference type="NCBI Taxonomy" id="210409"/>
    <lineage>
        <taxon>Eukaryota</taxon>
        <taxon>Metazoa</taxon>
        <taxon>Ecdysozoa</taxon>
        <taxon>Arthropoda</taxon>
        <taxon>Crustacea</taxon>
        <taxon>Multicrustacea</taxon>
        <taxon>Malacostraca</taxon>
        <taxon>Eumalacostraca</taxon>
        <taxon>Eucarida</taxon>
        <taxon>Decapoda</taxon>
        <taxon>Pleocyemata</taxon>
        <taxon>Brachyura</taxon>
        <taxon>Eubrachyura</taxon>
        <taxon>Portunoidea</taxon>
        <taxon>Portunidae</taxon>
        <taxon>Portuninae</taxon>
        <taxon>Portunus</taxon>
    </lineage>
</organism>
<name>A0A5B7E4V8_PORTR</name>
<gene>
    <name evidence="1" type="ORF">E2C01_020978</name>
</gene>
<keyword evidence="2" id="KW-1185">Reference proteome</keyword>
<reference evidence="1 2" key="1">
    <citation type="submission" date="2019-05" db="EMBL/GenBank/DDBJ databases">
        <title>Another draft genome of Portunus trituberculatus and its Hox gene families provides insights of decapod evolution.</title>
        <authorList>
            <person name="Jeong J.-H."/>
            <person name="Song I."/>
            <person name="Kim S."/>
            <person name="Choi T."/>
            <person name="Kim D."/>
            <person name="Ryu S."/>
            <person name="Kim W."/>
        </authorList>
    </citation>
    <scope>NUCLEOTIDE SEQUENCE [LARGE SCALE GENOMIC DNA]</scope>
    <source>
        <tissue evidence="1">Muscle</tissue>
    </source>
</reference>
<accession>A0A5B7E4V8</accession>
<evidence type="ECO:0000313" key="1">
    <source>
        <dbReference type="EMBL" id="MPC27794.1"/>
    </source>
</evidence>
<evidence type="ECO:0000313" key="2">
    <source>
        <dbReference type="Proteomes" id="UP000324222"/>
    </source>
</evidence>
<dbReference type="Proteomes" id="UP000324222">
    <property type="component" value="Unassembled WGS sequence"/>
</dbReference>
<comment type="caution">
    <text evidence="1">The sequence shown here is derived from an EMBL/GenBank/DDBJ whole genome shotgun (WGS) entry which is preliminary data.</text>
</comment>
<protein>
    <submittedName>
        <fullName evidence="1">Uncharacterized protein</fullName>
    </submittedName>
</protein>
<sequence length="72" mass="7839">MSYEGPPEKLRPDGTPVCSGQSLRTPFHLVESPQVCCSAEHPSQGSILQVGPHLCLVERQKAMFIQEACNST</sequence>